<evidence type="ECO:0000313" key="1">
    <source>
        <dbReference type="EMBL" id="CCD15479.1"/>
    </source>
</evidence>
<dbReference type="AlphaFoldDB" id="F9WDX4"/>
<accession>F9WDX4</accession>
<dbReference type="Proteomes" id="UP000000702">
    <property type="component" value="Unassembled WGS sequence"/>
</dbReference>
<organism evidence="1 2">
    <name type="scientific">Trypanosoma congolense (strain IL3000)</name>
    <dbReference type="NCBI Taxonomy" id="1068625"/>
    <lineage>
        <taxon>Eukaryota</taxon>
        <taxon>Discoba</taxon>
        <taxon>Euglenozoa</taxon>
        <taxon>Kinetoplastea</taxon>
        <taxon>Metakinetoplastina</taxon>
        <taxon>Trypanosomatida</taxon>
        <taxon>Trypanosomatidae</taxon>
        <taxon>Trypanosoma</taxon>
        <taxon>Nannomonas</taxon>
    </lineage>
</organism>
<reference evidence="1 2" key="2">
    <citation type="journal article" date="2012" name="Proc. Natl. Acad. Sci. U.S.A.">
        <title>Antigenic diversity is generated by distinct evolutionary mechanisms in African trypanosome species.</title>
        <authorList>
            <person name="Jackson A.P."/>
            <person name="Berry A."/>
            <person name="Aslett M."/>
            <person name="Allison H.C."/>
            <person name="Burton P."/>
            <person name="Vavrova-Anderson J."/>
            <person name="Brown R."/>
            <person name="Browne H."/>
            <person name="Corton N."/>
            <person name="Hauser H."/>
            <person name="Gamble J."/>
            <person name="Gilderthorp R."/>
            <person name="Marcello L."/>
            <person name="McQuillan J."/>
            <person name="Otto T.D."/>
            <person name="Quail M.A."/>
            <person name="Sanders M.J."/>
            <person name="van Tonder A."/>
            <person name="Ginger M.L."/>
            <person name="Field M.C."/>
            <person name="Barry J.D."/>
            <person name="Hertz-Fowler C."/>
            <person name="Berriman M."/>
        </authorList>
    </citation>
    <scope>NUCLEOTIDE SEQUENCE [LARGE SCALE GENOMIC DNA]</scope>
    <source>
        <strain evidence="1 2">IL3000</strain>
    </source>
</reference>
<proteinExistence type="predicted"/>
<name>F9WDX4_TRYCI</name>
<gene>
    <name evidence="1" type="ORF">TCIL3000_0_59970</name>
</gene>
<comment type="caution">
    <text evidence="1">The sequence shown here is derived from an EMBL/GenBank/DDBJ whole genome shotgun (WGS) entry which is preliminary data.</text>
</comment>
<keyword evidence="2" id="KW-1185">Reference proteome</keyword>
<protein>
    <submittedName>
        <fullName evidence="1">Uncharacterized protein</fullName>
    </submittedName>
</protein>
<reference evidence="2" key="1">
    <citation type="submission" date="2011-07" db="EMBL/GenBank/DDBJ databases">
        <title>Divergent evolution of antigenic variation in African trypanosomes.</title>
        <authorList>
            <person name="Jackson A.P."/>
            <person name="Berry A."/>
            <person name="Allison H.C."/>
            <person name="Burton P."/>
            <person name="Anderson J."/>
            <person name="Aslett M."/>
            <person name="Brown R."/>
            <person name="Corton N."/>
            <person name="Harris D."/>
            <person name="Hauser H."/>
            <person name="Gamble J."/>
            <person name="Gilderthorp R."/>
            <person name="McQuillan J."/>
            <person name="Quail M.A."/>
            <person name="Sanders M."/>
            <person name="Van Tonder A."/>
            <person name="Ginger M.L."/>
            <person name="Donelson J.E."/>
            <person name="Field M.C."/>
            <person name="Barry J.D."/>
            <person name="Berriman M."/>
            <person name="Hertz-Fowler C."/>
        </authorList>
    </citation>
    <scope>NUCLEOTIDE SEQUENCE [LARGE SCALE GENOMIC DNA]</scope>
    <source>
        <strain evidence="2">IL3000</strain>
    </source>
</reference>
<sequence length="128" mass="14280">MDTGASCDALRNGWILREKGVSLNKRTAMTIKYPRGCGGGRSQGSSQRSPTVGYQSGCCINCVTRMCLCFSTVACRIFHCSCVYGTPRKNIRKKYCPRSVTDRRQCITGRRMFMLKSPADQFMTRSAP</sequence>
<dbReference type="EMBL" id="CAEQ01001925">
    <property type="protein sequence ID" value="CCD15479.1"/>
    <property type="molecule type" value="Genomic_DNA"/>
</dbReference>
<evidence type="ECO:0000313" key="2">
    <source>
        <dbReference type="Proteomes" id="UP000000702"/>
    </source>
</evidence>